<dbReference type="Pfam" id="PF00293">
    <property type="entry name" value="NUDIX"/>
    <property type="match status" value="1"/>
</dbReference>
<protein>
    <submittedName>
        <fullName evidence="7">NUDIX hydrolase</fullName>
        <ecNumber evidence="7">3.6.-.-</ecNumber>
    </submittedName>
</protein>
<evidence type="ECO:0000256" key="2">
    <source>
        <dbReference type="ARBA" id="ARBA00005582"/>
    </source>
</evidence>
<feature type="domain" description="Nudix hydrolase" evidence="6">
    <location>
        <begin position="18"/>
        <end position="154"/>
    </location>
</feature>
<dbReference type="PANTHER" id="PTHR43046:SF14">
    <property type="entry name" value="MUTT_NUDIX FAMILY PROTEIN"/>
    <property type="match status" value="1"/>
</dbReference>
<dbReference type="PANTHER" id="PTHR43046">
    <property type="entry name" value="GDP-MANNOSE MANNOSYL HYDROLASE"/>
    <property type="match status" value="1"/>
</dbReference>
<evidence type="ECO:0000256" key="4">
    <source>
        <dbReference type="RuleBase" id="RU003476"/>
    </source>
</evidence>
<dbReference type="RefSeq" id="WP_381799737.1">
    <property type="nucleotide sequence ID" value="NZ_JBHYTS010000009.1"/>
</dbReference>
<dbReference type="InterPro" id="IPR015797">
    <property type="entry name" value="NUDIX_hydrolase-like_dom_sf"/>
</dbReference>
<dbReference type="InterPro" id="IPR020476">
    <property type="entry name" value="Nudix_hydrolase"/>
</dbReference>
<dbReference type="Gene3D" id="3.90.79.10">
    <property type="entry name" value="Nucleoside Triphosphate Pyrophosphohydrolase"/>
    <property type="match status" value="1"/>
</dbReference>
<sequence>MVERVEWLPREEWVRTQPQALLAACVVVLDGAGRVLLLRYGPGQPGAGQWWLPGGMLDHGEDPWTAARREMREETGIELGPLPRLIGVDHRVDVLGTGPVLDCFFHGGTLSAGVRPAVRLSPEHDRYGWFALTELSGTRLAAPLPTLTALHTAAVSGTVVCLREGVPWGDGDPARPGSDRLGSAQLGFR</sequence>
<dbReference type="PROSITE" id="PS51462">
    <property type="entry name" value="NUDIX"/>
    <property type="match status" value="1"/>
</dbReference>
<dbReference type="EMBL" id="JBHYTS010000009">
    <property type="protein sequence ID" value="MFE1750543.1"/>
    <property type="molecule type" value="Genomic_DNA"/>
</dbReference>
<gene>
    <name evidence="7" type="ORF">ACFW88_08395</name>
</gene>
<accession>A0ABW6H1Y1</accession>
<evidence type="ECO:0000313" key="8">
    <source>
        <dbReference type="Proteomes" id="UP001599756"/>
    </source>
</evidence>
<evidence type="ECO:0000256" key="5">
    <source>
        <dbReference type="SAM" id="MobiDB-lite"/>
    </source>
</evidence>
<dbReference type="InterPro" id="IPR020084">
    <property type="entry name" value="NUDIX_hydrolase_CS"/>
</dbReference>
<comment type="caution">
    <text evidence="7">The sequence shown here is derived from an EMBL/GenBank/DDBJ whole genome shotgun (WGS) entry which is preliminary data.</text>
</comment>
<evidence type="ECO:0000256" key="1">
    <source>
        <dbReference type="ARBA" id="ARBA00001946"/>
    </source>
</evidence>
<keyword evidence="3 4" id="KW-0378">Hydrolase</keyword>
<evidence type="ECO:0000256" key="3">
    <source>
        <dbReference type="ARBA" id="ARBA00022801"/>
    </source>
</evidence>
<evidence type="ECO:0000313" key="7">
    <source>
        <dbReference type="EMBL" id="MFE1750543.1"/>
    </source>
</evidence>
<proteinExistence type="inferred from homology"/>
<name>A0ABW6H1Y1_9ACTN</name>
<reference evidence="7 8" key="1">
    <citation type="submission" date="2024-09" db="EMBL/GenBank/DDBJ databases">
        <title>The Natural Products Discovery Center: Release of the First 8490 Sequenced Strains for Exploring Actinobacteria Biosynthetic Diversity.</title>
        <authorList>
            <person name="Kalkreuter E."/>
            <person name="Kautsar S.A."/>
            <person name="Yang D."/>
            <person name="Bader C.D."/>
            <person name="Teijaro C.N."/>
            <person name="Fluegel L."/>
            <person name="Davis C.M."/>
            <person name="Simpson J.R."/>
            <person name="Lauterbach L."/>
            <person name="Steele A.D."/>
            <person name="Gui C."/>
            <person name="Meng S."/>
            <person name="Li G."/>
            <person name="Viehrig K."/>
            <person name="Ye F."/>
            <person name="Su P."/>
            <person name="Kiefer A.F."/>
            <person name="Nichols A."/>
            <person name="Cepeda A.J."/>
            <person name="Yan W."/>
            <person name="Fan B."/>
            <person name="Jiang Y."/>
            <person name="Adhikari A."/>
            <person name="Zheng C.-J."/>
            <person name="Schuster L."/>
            <person name="Cowan T.M."/>
            <person name="Smanski M.J."/>
            <person name="Chevrette M.G."/>
            <person name="De Carvalho L.P.S."/>
            <person name="Shen B."/>
        </authorList>
    </citation>
    <scope>NUCLEOTIDE SEQUENCE [LARGE SCALE GENOMIC DNA]</scope>
    <source>
        <strain evidence="7 8">NPDC059500</strain>
    </source>
</reference>
<organism evidence="7 8">
    <name type="scientific">Streptomyces anandii</name>
    <dbReference type="NCBI Taxonomy" id="285454"/>
    <lineage>
        <taxon>Bacteria</taxon>
        <taxon>Bacillati</taxon>
        <taxon>Actinomycetota</taxon>
        <taxon>Actinomycetes</taxon>
        <taxon>Kitasatosporales</taxon>
        <taxon>Streptomycetaceae</taxon>
        <taxon>Streptomyces</taxon>
    </lineage>
</organism>
<evidence type="ECO:0000259" key="6">
    <source>
        <dbReference type="PROSITE" id="PS51462"/>
    </source>
</evidence>
<comment type="similarity">
    <text evidence="2 4">Belongs to the Nudix hydrolase family.</text>
</comment>
<dbReference type="SUPFAM" id="SSF55811">
    <property type="entry name" value="Nudix"/>
    <property type="match status" value="1"/>
</dbReference>
<comment type="cofactor">
    <cofactor evidence="1">
        <name>Mg(2+)</name>
        <dbReference type="ChEBI" id="CHEBI:18420"/>
    </cofactor>
</comment>
<dbReference type="Proteomes" id="UP001599756">
    <property type="component" value="Unassembled WGS sequence"/>
</dbReference>
<keyword evidence="8" id="KW-1185">Reference proteome</keyword>
<dbReference type="CDD" id="cd02883">
    <property type="entry name" value="NUDIX_Hydrolase"/>
    <property type="match status" value="1"/>
</dbReference>
<dbReference type="GO" id="GO:0016787">
    <property type="term" value="F:hydrolase activity"/>
    <property type="evidence" value="ECO:0007669"/>
    <property type="project" value="UniProtKB-KW"/>
</dbReference>
<dbReference type="EC" id="3.6.-.-" evidence="7"/>
<feature type="region of interest" description="Disordered" evidence="5">
    <location>
        <begin position="167"/>
        <end position="189"/>
    </location>
</feature>
<dbReference type="InterPro" id="IPR000086">
    <property type="entry name" value="NUDIX_hydrolase_dom"/>
</dbReference>
<dbReference type="PROSITE" id="PS00893">
    <property type="entry name" value="NUDIX_BOX"/>
    <property type="match status" value="1"/>
</dbReference>
<dbReference type="PRINTS" id="PR00502">
    <property type="entry name" value="NUDIXFAMILY"/>
</dbReference>